<feature type="transmembrane region" description="Helical" evidence="1">
    <location>
        <begin position="151"/>
        <end position="175"/>
    </location>
</feature>
<keyword evidence="1" id="KW-1133">Transmembrane helix</keyword>
<dbReference type="Pfam" id="PF13559">
    <property type="entry name" value="DUF4129"/>
    <property type="match status" value="1"/>
</dbReference>
<name>S6AG71_METRE</name>
<dbReference type="OrthoDB" id="183980at2"/>
<dbReference type="AlphaFoldDB" id="S6AG71"/>
<sequence length="527" mass="59487">MRLTDASVTIRPRSAWEAMDLGVLLARRHAGLLMASWALVTVPLFALLSLIFWSYPGLAVFIFWLLKPAYERLPLYILSRALFGDTPTLKEALRAYPRLLKPQLLASLTWRRLSTTRSFDLPVLQLEGLKGQARSQRLVVLGQRDAGGATWLTVIGVHLESALWFGLITLLYLMLPQQVALNWDWQKLLEMASGDWLWLEHLSNSLYVLVLMVWGPVYVACGFTLYLNRRTALEGWDIELQFRRMRQRLTGAAYGLLLGLGLLLTQLPQAAMADSEPALCPAPQAYLDGPDSERLTHQTLTGKAAKEEIAALLDAPPFQNRETVTRWKLDMGDADAQAKPDNAQGWAEFIRNLFRLAEYAKSLDSLALVMKVLLWGLLISLLALLVWRYRDWFSAFAGRIGLPQRRPRAAPSVLFGLELAPESLPDDVAAEAERLWASQPREALGLLYRALLSRLLHDFRLPLKQSHTEGEVLQLVRHLDNIELEDFSQDLTGHWQNLAYGHRLPSAELRQGLCDGWRRLFATGATA</sequence>
<protein>
    <recommendedName>
        <fullName evidence="2">Protein-glutamine gamma-glutamyltransferase-like C-terminal domain-containing protein</fullName>
    </recommendedName>
</protein>
<dbReference type="EMBL" id="AP013068">
    <property type="protein sequence ID" value="BAN46940.1"/>
    <property type="molecule type" value="Genomic_DNA"/>
</dbReference>
<feature type="transmembrane region" description="Helical" evidence="1">
    <location>
        <begin position="45"/>
        <end position="66"/>
    </location>
</feature>
<keyword evidence="1" id="KW-0812">Transmembrane</keyword>
<feature type="transmembrane region" description="Helical" evidence="1">
    <location>
        <begin position="249"/>
        <end position="267"/>
    </location>
</feature>
<dbReference type="RefSeq" id="WP_016491142.1">
    <property type="nucleotide sequence ID" value="NC_021499.1"/>
</dbReference>
<feature type="domain" description="Protein-glutamine gamma-glutamyltransferase-like C-terminal" evidence="2">
    <location>
        <begin position="447"/>
        <end position="518"/>
    </location>
</feature>
<feature type="transmembrane region" description="Helical" evidence="1">
    <location>
        <begin position="366"/>
        <end position="387"/>
    </location>
</feature>
<dbReference type="Proteomes" id="UP000015503">
    <property type="component" value="Chromosome"/>
</dbReference>
<evidence type="ECO:0000313" key="4">
    <source>
        <dbReference type="Proteomes" id="UP000015503"/>
    </source>
</evidence>
<accession>S6AG71</accession>
<reference evidence="3 4" key="1">
    <citation type="journal article" date="2013" name="Genome Announc.">
        <title>Complete Genome Sequence of the Carbazole Degrader Pseudomonas resinovorans Strain CA10 (NBRC 106553).</title>
        <authorList>
            <person name="Shintani M."/>
            <person name="Hosoyama A."/>
            <person name="Ohji S."/>
            <person name="Tsuchikane K."/>
            <person name="Takarada H."/>
            <person name="Yamazoe A."/>
            <person name="Fujita N."/>
            <person name="Nojiri H."/>
        </authorList>
    </citation>
    <scope>NUCLEOTIDE SEQUENCE [LARGE SCALE GENOMIC DNA]</scope>
    <source>
        <strain evidence="3 4">NBRC 106553</strain>
    </source>
</reference>
<gene>
    <name evidence="3" type="ORF">PCA10_12080</name>
</gene>
<keyword evidence="4" id="KW-1185">Reference proteome</keyword>
<feature type="transmembrane region" description="Helical" evidence="1">
    <location>
        <begin position="206"/>
        <end position="228"/>
    </location>
</feature>
<dbReference type="KEGG" id="pre:PCA10_12080"/>
<evidence type="ECO:0000256" key="1">
    <source>
        <dbReference type="SAM" id="Phobius"/>
    </source>
</evidence>
<proteinExistence type="predicted"/>
<evidence type="ECO:0000259" key="2">
    <source>
        <dbReference type="Pfam" id="PF13559"/>
    </source>
</evidence>
<dbReference type="eggNOG" id="ENOG502Z8D2">
    <property type="taxonomic scope" value="Bacteria"/>
</dbReference>
<organism evidence="3 4">
    <name type="scientific">Metapseudomonas resinovorans NBRC 106553</name>
    <dbReference type="NCBI Taxonomy" id="1245471"/>
    <lineage>
        <taxon>Bacteria</taxon>
        <taxon>Pseudomonadati</taxon>
        <taxon>Pseudomonadota</taxon>
        <taxon>Gammaproteobacteria</taxon>
        <taxon>Pseudomonadales</taxon>
        <taxon>Pseudomonadaceae</taxon>
        <taxon>Metapseudomonas</taxon>
    </lineage>
</organism>
<dbReference type="InterPro" id="IPR025403">
    <property type="entry name" value="TgpA-like_C"/>
</dbReference>
<keyword evidence="1" id="KW-0472">Membrane</keyword>
<dbReference type="HOGENOM" id="CLU_040278_0_0_6"/>
<dbReference type="PATRIC" id="fig|1245471.3.peg.1221"/>
<dbReference type="STRING" id="1245471.PCA10_12080"/>
<evidence type="ECO:0000313" key="3">
    <source>
        <dbReference type="EMBL" id="BAN46940.1"/>
    </source>
</evidence>